<proteinExistence type="predicted"/>
<protein>
    <submittedName>
        <fullName evidence="1">Uncharacterized protein</fullName>
    </submittedName>
</protein>
<organism evidence="1">
    <name type="scientific">Arundo donax</name>
    <name type="common">Giant reed</name>
    <name type="synonym">Donax arundinaceus</name>
    <dbReference type="NCBI Taxonomy" id="35708"/>
    <lineage>
        <taxon>Eukaryota</taxon>
        <taxon>Viridiplantae</taxon>
        <taxon>Streptophyta</taxon>
        <taxon>Embryophyta</taxon>
        <taxon>Tracheophyta</taxon>
        <taxon>Spermatophyta</taxon>
        <taxon>Magnoliopsida</taxon>
        <taxon>Liliopsida</taxon>
        <taxon>Poales</taxon>
        <taxon>Poaceae</taxon>
        <taxon>PACMAD clade</taxon>
        <taxon>Arundinoideae</taxon>
        <taxon>Arundineae</taxon>
        <taxon>Arundo</taxon>
    </lineage>
</organism>
<dbReference type="AlphaFoldDB" id="A0A0A9CCS7"/>
<dbReference type="EMBL" id="GBRH01226710">
    <property type="protein sequence ID" value="JAD71185.1"/>
    <property type="molecule type" value="Transcribed_RNA"/>
</dbReference>
<accession>A0A0A9CCS7</accession>
<reference evidence="1" key="2">
    <citation type="journal article" date="2015" name="Data Brief">
        <title>Shoot transcriptome of the giant reed, Arundo donax.</title>
        <authorList>
            <person name="Barrero R.A."/>
            <person name="Guerrero F.D."/>
            <person name="Moolhuijzen P."/>
            <person name="Goolsby J.A."/>
            <person name="Tidwell J."/>
            <person name="Bellgard S.E."/>
            <person name="Bellgard M.I."/>
        </authorList>
    </citation>
    <scope>NUCLEOTIDE SEQUENCE</scope>
    <source>
        <tissue evidence="1">Shoot tissue taken approximately 20 cm above the soil surface</tissue>
    </source>
</reference>
<reference evidence="1" key="1">
    <citation type="submission" date="2014-09" db="EMBL/GenBank/DDBJ databases">
        <authorList>
            <person name="Magalhaes I.L.F."/>
            <person name="Oliveira U."/>
            <person name="Santos F.R."/>
            <person name="Vidigal T.H.D.A."/>
            <person name="Brescovit A.D."/>
            <person name="Santos A.J."/>
        </authorList>
    </citation>
    <scope>NUCLEOTIDE SEQUENCE</scope>
    <source>
        <tissue evidence="1">Shoot tissue taken approximately 20 cm above the soil surface</tissue>
    </source>
</reference>
<evidence type="ECO:0000313" key="1">
    <source>
        <dbReference type="EMBL" id="JAD71185.1"/>
    </source>
</evidence>
<name>A0A0A9CCS7_ARUDO</name>
<sequence>MSHEYPAAPAKTEFSHPCLETHIHKLTTKMVHCPGKTELRHC</sequence>